<dbReference type="EMBL" id="JAVHNS010000003">
    <property type="protein sequence ID" value="KAK6360401.1"/>
    <property type="molecule type" value="Genomic_DNA"/>
</dbReference>
<feature type="transmembrane region" description="Helical" evidence="2">
    <location>
        <begin position="20"/>
        <end position="38"/>
    </location>
</feature>
<evidence type="ECO:0000256" key="1">
    <source>
        <dbReference type="SAM" id="MobiDB-lite"/>
    </source>
</evidence>
<evidence type="ECO:0000313" key="3">
    <source>
        <dbReference type="EMBL" id="KAK6360401.1"/>
    </source>
</evidence>
<dbReference type="Proteomes" id="UP001373714">
    <property type="component" value="Unassembled WGS sequence"/>
</dbReference>
<comment type="caution">
    <text evidence="3">The sequence shown here is derived from an EMBL/GenBank/DDBJ whole genome shotgun (WGS) entry which is preliminary data.</text>
</comment>
<keyword evidence="2" id="KW-0472">Membrane</keyword>
<protein>
    <recommendedName>
        <fullName evidence="5">ATP synthase protein MI25</fullName>
    </recommendedName>
</protein>
<dbReference type="AlphaFoldDB" id="A0AAV9VGY2"/>
<feature type="transmembrane region" description="Helical" evidence="2">
    <location>
        <begin position="75"/>
        <end position="94"/>
    </location>
</feature>
<evidence type="ECO:0000313" key="4">
    <source>
        <dbReference type="Proteomes" id="UP001373714"/>
    </source>
</evidence>
<organism evidence="3 4">
    <name type="scientific">Orbilia blumenaviensis</name>
    <dbReference type="NCBI Taxonomy" id="1796055"/>
    <lineage>
        <taxon>Eukaryota</taxon>
        <taxon>Fungi</taxon>
        <taxon>Dikarya</taxon>
        <taxon>Ascomycota</taxon>
        <taxon>Pezizomycotina</taxon>
        <taxon>Orbiliomycetes</taxon>
        <taxon>Orbiliales</taxon>
        <taxon>Orbiliaceae</taxon>
        <taxon>Orbilia</taxon>
    </lineage>
</organism>
<evidence type="ECO:0000256" key="2">
    <source>
        <dbReference type="SAM" id="Phobius"/>
    </source>
</evidence>
<keyword evidence="4" id="KW-1185">Reference proteome</keyword>
<gene>
    <name evidence="3" type="ORF">TWF730_006543</name>
</gene>
<keyword evidence="2" id="KW-0812">Transmembrane</keyword>
<keyword evidence="2" id="KW-1133">Transmembrane helix</keyword>
<feature type="region of interest" description="Disordered" evidence="1">
    <location>
        <begin position="150"/>
        <end position="172"/>
    </location>
</feature>
<accession>A0AAV9VGY2</accession>
<reference evidence="3 4" key="1">
    <citation type="submission" date="2019-10" db="EMBL/GenBank/DDBJ databases">
        <authorList>
            <person name="Palmer J.M."/>
        </authorList>
    </citation>
    <scope>NUCLEOTIDE SEQUENCE [LARGE SCALE GENOMIC DNA]</scope>
    <source>
        <strain evidence="3 4">TWF730</strain>
    </source>
</reference>
<evidence type="ECO:0008006" key="5">
    <source>
        <dbReference type="Google" id="ProtNLM"/>
    </source>
</evidence>
<proteinExistence type="predicted"/>
<feature type="compositionally biased region" description="Polar residues" evidence="1">
    <location>
        <begin position="154"/>
        <end position="172"/>
    </location>
</feature>
<name>A0AAV9VGY2_9PEZI</name>
<sequence>MRLSEIEEVKLRERSALVRLIGIFGFLFAGFSLFQISYPSAIATAAKSIIQKFRSQPIRALIRKYLLKFFSNAPIFWLINGLALLTAFVVNLIIQDTRVLVGIQSIKATLNKILQNIRRLENVSRSDIRKLTSWRWEVIPWQSNTVDTKPLRASDNNNAGFETSTTDGTVEL</sequence>